<dbReference type="OrthoDB" id="9798191at2"/>
<evidence type="ECO:0000313" key="9">
    <source>
        <dbReference type="Proteomes" id="UP000190626"/>
    </source>
</evidence>
<feature type="signal peptide" evidence="7">
    <location>
        <begin position="1"/>
        <end position="25"/>
    </location>
</feature>
<evidence type="ECO:0000256" key="5">
    <source>
        <dbReference type="ARBA" id="ARBA00049629"/>
    </source>
</evidence>
<dbReference type="PROSITE" id="PS51257">
    <property type="entry name" value="PROKAR_LIPOPROTEIN"/>
    <property type="match status" value="1"/>
</dbReference>
<evidence type="ECO:0000256" key="7">
    <source>
        <dbReference type="SAM" id="SignalP"/>
    </source>
</evidence>
<sequence length="455" mass="50510">MRLLGKKGLTVLTTCSMALVFTACGSNTATTDSKPKDNQSTTSVQTAKAEKPITLKLATWEQPTNIAALTKVNEKFHAKYPNITITLDTSKPDAAYQTLLQTRLNANDADIITDFAINPKKDWHKGAAVPPLQQYIDAGLIEDLTGKPYLNNYFPEALKNATTYKDKVWGVDIGTVTYTGVFYNKELFEKNGLKVPTTWPEMMEVSKKLKDSGVSPFTLAGKDVWPLGMVANGFIQAIEPNVEQLDKKLWSGETKFTDPVFSEIFTKYQQMLNYTEKDFMGIDYASVVGRFATGKAAMMPDGIWNSGAIEKANPSLKFGYFPMPASDKAENNKNFFGKYDMSLLVAAKSANKDAALKYLEFISQPDIYNEFINTVGFLPTQPNVKFTNPFMQEVAPLASSLKLAMDVIWQAPQGAGDYTGSPTPVQFLKPAGKETPEEIMQKMQKEWEVEMKNAK</sequence>
<comment type="function">
    <text evidence="5">Part of a binding-protein-dependent transport system for a sugar.</text>
</comment>
<evidence type="ECO:0000256" key="2">
    <source>
        <dbReference type="ARBA" id="ARBA00008520"/>
    </source>
</evidence>
<evidence type="ECO:0000256" key="1">
    <source>
        <dbReference type="ARBA" id="ARBA00004196"/>
    </source>
</evidence>
<dbReference type="InterPro" id="IPR006059">
    <property type="entry name" value="SBP"/>
</dbReference>
<dbReference type="Pfam" id="PF13416">
    <property type="entry name" value="SBP_bac_8"/>
    <property type="match status" value="1"/>
</dbReference>
<organism evidence="8 9">
    <name type="scientific">Paenibacillus ferrarius</name>
    <dbReference type="NCBI Taxonomy" id="1469647"/>
    <lineage>
        <taxon>Bacteria</taxon>
        <taxon>Bacillati</taxon>
        <taxon>Bacillota</taxon>
        <taxon>Bacilli</taxon>
        <taxon>Bacillales</taxon>
        <taxon>Paenibacillaceae</taxon>
        <taxon>Paenibacillus</taxon>
    </lineage>
</organism>
<evidence type="ECO:0000256" key="6">
    <source>
        <dbReference type="ARBA" id="ARBA00049753"/>
    </source>
</evidence>
<reference evidence="9" key="1">
    <citation type="submission" date="2016-07" db="EMBL/GenBank/DDBJ databases">
        <authorList>
            <person name="Florea S."/>
            <person name="Webb J.S."/>
            <person name="Jaromczyk J."/>
            <person name="Schardl C.L."/>
        </authorList>
    </citation>
    <scope>NUCLEOTIDE SEQUENCE [LARGE SCALE GENOMIC DNA]</scope>
    <source>
        <strain evidence="9">CY1</strain>
    </source>
</reference>
<name>A0A1V4H5T4_9BACL</name>
<dbReference type="AlphaFoldDB" id="A0A1V4H5T4"/>
<dbReference type="EMBL" id="MBTG01000073">
    <property type="protein sequence ID" value="OPH46571.1"/>
    <property type="molecule type" value="Genomic_DNA"/>
</dbReference>
<evidence type="ECO:0000313" key="8">
    <source>
        <dbReference type="EMBL" id="OPH46571.1"/>
    </source>
</evidence>
<dbReference type="PANTHER" id="PTHR43649:SF28">
    <property type="entry name" value="BINDING PROTEIN COMPONENT OF ABC SUGAR TRANSPORTER-RELATED"/>
    <property type="match status" value="1"/>
</dbReference>
<comment type="caution">
    <text evidence="8">The sequence shown here is derived from an EMBL/GenBank/DDBJ whole genome shotgun (WGS) entry which is preliminary data.</text>
</comment>
<comment type="subcellular location">
    <subcellularLocation>
        <location evidence="1">Cell envelope</location>
    </subcellularLocation>
</comment>
<evidence type="ECO:0000256" key="4">
    <source>
        <dbReference type="ARBA" id="ARBA00022729"/>
    </source>
</evidence>
<evidence type="ECO:0000256" key="3">
    <source>
        <dbReference type="ARBA" id="ARBA00022448"/>
    </source>
</evidence>
<accession>A0A1V4H5T4</accession>
<dbReference type="RefSeq" id="WP_079421337.1">
    <property type="nucleotide sequence ID" value="NZ_MBTG01000073.1"/>
</dbReference>
<dbReference type="Proteomes" id="UP000190626">
    <property type="component" value="Unassembled WGS sequence"/>
</dbReference>
<feature type="chain" id="PRO_5038981719" description="Probable sugar-binding periplasmic protein" evidence="7">
    <location>
        <begin position="26"/>
        <end position="455"/>
    </location>
</feature>
<dbReference type="PANTHER" id="PTHR43649">
    <property type="entry name" value="ARABINOSE-BINDING PROTEIN-RELATED"/>
    <property type="match status" value="1"/>
</dbReference>
<dbReference type="STRING" id="1469647.BC351_13820"/>
<keyword evidence="3" id="KW-0813">Transport</keyword>
<proteinExistence type="inferred from homology"/>
<dbReference type="Gene3D" id="3.40.190.10">
    <property type="entry name" value="Periplasmic binding protein-like II"/>
    <property type="match status" value="2"/>
</dbReference>
<gene>
    <name evidence="8" type="ORF">BC351_13820</name>
</gene>
<keyword evidence="4 7" id="KW-0732">Signal</keyword>
<dbReference type="SUPFAM" id="SSF53850">
    <property type="entry name" value="Periplasmic binding protein-like II"/>
    <property type="match status" value="1"/>
</dbReference>
<dbReference type="InterPro" id="IPR050490">
    <property type="entry name" value="Bact_solute-bd_prot1"/>
</dbReference>
<keyword evidence="9" id="KW-1185">Reference proteome</keyword>
<protein>
    <recommendedName>
        <fullName evidence="6">Probable sugar-binding periplasmic protein</fullName>
    </recommendedName>
</protein>
<dbReference type="GO" id="GO:0030313">
    <property type="term" value="C:cell envelope"/>
    <property type="evidence" value="ECO:0007669"/>
    <property type="project" value="UniProtKB-SubCell"/>
</dbReference>
<comment type="similarity">
    <text evidence="2">Belongs to the bacterial solute-binding protein 1 family.</text>
</comment>